<dbReference type="PROSITE" id="PS01031">
    <property type="entry name" value="SHSP"/>
    <property type="match status" value="1"/>
</dbReference>
<name>A0A9E3HAB2_9NOST</name>
<evidence type="ECO:0000313" key="5">
    <source>
        <dbReference type="EMBL" id="MBW4433688.1"/>
    </source>
</evidence>
<evidence type="ECO:0000259" key="4">
    <source>
        <dbReference type="PROSITE" id="PS01031"/>
    </source>
</evidence>
<comment type="similarity">
    <text evidence="2 3">Belongs to the small heat shock protein (HSP20) family.</text>
</comment>
<reference evidence="5" key="1">
    <citation type="submission" date="2021-05" db="EMBL/GenBank/DDBJ databases">
        <authorList>
            <person name="Pietrasiak N."/>
            <person name="Ward R."/>
            <person name="Stajich J.E."/>
            <person name="Kurbessoian T."/>
        </authorList>
    </citation>
    <scope>NUCLEOTIDE SEQUENCE</scope>
    <source>
        <strain evidence="5">HA4357-MV3</strain>
    </source>
</reference>
<protein>
    <submittedName>
        <fullName evidence="5">Hsp20/alpha crystallin family protein</fullName>
    </submittedName>
</protein>
<comment type="caution">
    <text evidence="5">The sequence shown here is derived from an EMBL/GenBank/DDBJ whole genome shotgun (WGS) entry which is preliminary data.</text>
</comment>
<dbReference type="GO" id="GO:0009408">
    <property type="term" value="P:response to heat"/>
    <property type="evidence" value="ECO:0007669"/>
    <property type="project" value="InterPro"/>
</dbReference>
<evidence type="ECO:0000256" key="3">
    <source>
        <dbReference type="RuleBase" id="RU003616"/>
    </source>
</evidence>
<feature type="domain" description="SHSP" evidence="4">
    <location>
        <begin position="44"/>
        <end position="157"/>
    </location>
</feature>
<dbReference type="Proteomes" id="UP000813215">
    <property type="component" value="Unassembled WGS sequence"/>
</dbReference>
<dbReference type="SUPFAM" id="SSF49764">
    <property type="entry name" value="HSP20-like chaperones"/>
    <property type="match status" value="1"/>
</dbReference>
<evidence type="ECO:0000256" key="2">
    <source>
        <dbReference type="PROSITE-ProRule" id="PRU00285"/>
    </source>
</evidence>
<dbReference type="AlphaFoldDB" id="A0A9E3HAB2"/>
<organism evidence="5 6">
    <name type="scientific">Pelatocladus maniniholoensis HA4357-MV3</name>
    <dbReference type="NCBI Taxonomy" id="1117104"/>
    <lineage>
        <taxon>Bacteria</taxon>
        <taxon>Bacillati</taxon>
        <taxon>Cyanobacteriota</taxon>
        <taxon>Cyanophyceae</taxon>
        <taxon>Nostocales</taxon>
        <taxon>Nostocaceae</taxon>
        <taxon>Pelatocladus</taxon>
    </lineage>
</organism>
<evidence type="ECO:0000313" key="6">
    <source>
        <dbReference type="Proteomes" id="UP000813215"/>
    </source>
</evidence>
<dbReference type="InterPro" id="IPR002068">
    <property type="entry name" value="A-crystallin/Hsp20_dom"/>
</dbReference>
<reference evidence="5" key="2">
    <citation type="journal article" date="2022" name="Microbiol. Resour. Announc.">
        <title>Metagenome Sequencing to Explore Phylogenomics of Terrestrial Cyanobacteria.</title>
        <authorList>
            <person name="Ward R.D."/>
            <person name="Stajich J.E."/>
            <person name="Johansen J.R."/>
            <person name="Huntemann M."/>
            <person name="Clum A."/>
            <person name="Foster B."/>
            <person name="Foster B."/>
            <person name="Roux S."/>
            <person name="Palaniappan K."/>
            <person name="Varghese N."/>
            <person name="Mukherjee S."/>
            <person name="Reddy T.B.K."/>
            <person name="Daum C."/>
            <person name="Copeland A."/>
            <person name="Chen I.A."/>
            <person name="Ivanova N.N."/>
            <person name="Kyrpides N.C."/>
            <person name="Shapiro N."/>
            <person name="Eloe-Fadrosh E.A."/>
            <person name="Pietrasiak N."/>
        </authorList>
    </citation>
    <scope>NUCLEOTIDE SEQUENCE</scope>
    <source>
        <strain evidence="5">HA4357-MV3</strain>
    </source>
</reference>
<gene>
    <name evidence="5" type="ORF">KME28_18705</name>
</gene>
<dbReference type="PANTHER" id="PTHR46733">
    <property type="entry name" value="26.5 KDA HEAT SHOCK PROTEIN, MITOCHONDRIAL"/>
    <property type="match status" value="1"/>
</dbReference>
<evidence type="ECO:0000256" key="1">
    <source>
        <dbReference type="ARBA" id="ARBA00023016"/>
    </source>
</evidence>
<dbReference type="InterPro" id="IPR008978">
    <property type="entry name" value="HSP20-like_chaperone"/>
</dbReference>
<dbReference type="CDD" id="cd06464">
    <property type="entry name" value="ACD_sHsps-like"/>
    <property type="match status" value="1"/>
</dbReference>
<keyword evidence="1" id="KW-0346">Stress response</keyword>
<dbReference type="PANTHER" id="PTHR46733:SF4">
    <property type="entry name" value="HEAT SHOCK PROTEIN 21, CHLOROPLASTIC"/>
    <property type="match status" value="1"/>
</dbReference>
<accession>A0A9E3HAB2</accession>
<proteinExistence type="inferred from homology"/>
<sequence>MALIRWDPFRQINRYDPFREISSLQREMNRLFDRMITTSDDSDEMAGFAFMPLAEIHENPDNIQLRVELPGIEAKDLDVKVTAEAVSISGERKSETTIEEKGMRRSEFRYGRFQRMIPLPSRIQNDQVQAEFKNGVLCLTMPKAEEEKNKVVTVNLKGQDTQAIGDQYDRQTQQQLQSQSS</sequence>
<dbReference type="EMBL" id="JAHHHW010000110">
    <property type="protein sequence ID" value="MBW4433688.1"/>
    <property type="molecule type" value="Genomic_DNA"/>
</dbReference>
<dbReference type="Pfam" id="PF00011">
    <property type="entry name" value="HSP20"/>
    <property type="match status" value="1"/>
</dbReference>
<dbReference type="Gene3D" id="2.60.40.790">
    <property type="match status" value="1"/>
</dbReference>
<dbReference type="InterPro" id="IPR044587">
    <property type="entry name" value="HSP21-like"/>
</dbReference>